<dbReference type="Proteomes" id="UP000623467">
    <property type="component" value="Unassembled WGS sequence"/>
</dbReference>
<organism evidence="2 3">
    <name type="scientific">Mycena sanguinolenta</name>
    <dbReference type="NCBI Taxonomy" id="230812"/>
    <lineage>
        <taxon>Eukaryota</taxon>
        <taxon>Fungi</taxon>
        <taxon>Dikarya</taxon>
        <taxon>Basidiomycota</taxon>
        <taxon>Agaricomycotina</taxon>
        <taxon>Agaricomycetes</taxon>
        <taxon>Agaricomycetidae</taxon>
        <taxon>Agaricales</taxon>
        <taxon>Marasmiineae</taxon>
        <taxon>Mycenaceae</taxon>
        <taxon>Mycena</taxon>
    </lineage>
</organism>
<name>A0A8H7DHB6_9AGAR</name>
<feature type="compositionally biased region" description="Polar residues" evidence="1">
    <location>
        <begin position="16"/>
        <end position="26"/>
    </location>
</feature>
<evidence type="ECO:0000256" key="1">
    <source>
        <dbReference type="SAM" id="MobiDB-lite"/>
    </source>
</evidence>
<accession>A0A8H7DHB6</accession>
<sequence length="389" mass="42853">MSSSDVPSSDAPDASENNAVTQSVMQKLTHSLLTKTTKKRKNTDGDDPQEEETYKSYGRHLVRTCGPFERIHVIAEHGVREALRDEDKEPPHHNTKEQQLHKRLEKSWSIITETIPGFREDMIQLGGNRRLRKKVCQEIQAGVDAARGDDTSKMKTAAIDWLMKIQDPSVPIPSADIPDRHKKAGRGFNNALTAEVLRPMEYPALDETYEKIKAGDKLFSTNGKIPAFLYPKDHIYNEHDIEDKVLEGPLPIAAAKQIYQGPSAALQAPGYHRGRAGNAARNGQDALGARDVAYVCTQLYCSLSSLSNWAANDGNFSYEDFYWAIADLFEDGEGQDIIDNFNYHVFGTPSLSSAAQPADLPAALSGFDLVAAQRAAKRARLATGPSSAS</sequence>
<feature type="compositionally biased region" description="Low complexity" evidence="1">
    <location>
        <begin position="1"/>
        <end position="15"/>
    </location>
</feature>
<dbReference type="OrthoDB" id="3160134at2759"/>
<reference evidence="2" key="1">
    <citation type="submission" date="2020-05" db="EMBL/GenBank/DDBJ databases">
        <title>Mycena genomes resolve the evolution of fungal bioluminescence.</title>
        <authorList>
            <person name="Tsai I.J."/>
        </authorList>
    </citation>
    <scope>NUCLEOTIDE SEQUENCE</scope>
    <source>
        <strain evidence="2">160909Yilan</strain>
    </source>
</reference>
<protein>
    <submittedName>
        <fullName evidence="2">Uncharacterized protein</fullName>
    </submittedName>
</protein>
<evidence type="ECO:0000313" key="2">
    <source>
        <dbReference type="EMBL" id="KAF7371411.1"/>
    </source>
</evidence>
<keyword evidence="3" id="KW-1185">Reference proteome</keyword>
<comment type="caution">
    <text evidence="2">The sequence shown here is derived from an EMBL/GenBank/DDBJ whole genome shotgun (WGS) entry which is preliminary data.</text>
</comment>
<feature type="region of interest" description="Disordered" evidence="1">
    <location>
        <begin position="83"/>
        <end position="102"/>
    </location>
</feature>
<proteinExistence type="predicted"/>
<dbReference type="AlphaFoldDB" id="A0A8H7DHB6"/>
<dbReference type="EMBL" id="JACAZH010000004">
    <property type="protein sequence ID" value="KAF7371411.1"/>
    <property type="molecule type" value="Genomic_DNA"/>
</dbReference>
<gene>
    <name evidence="2" type="ORF">MSAN_00777800</name>
</gene>
<dbReference type="InterPro" id="IPR046521">
    <property type="entry name" value="DUF6698"/>
</dbReference>
<evidence type="ECO:0000313" key="3">
    <source>
        <dbReference type="Proteomes" id="UP000623467"/>
    </source>
</evidence>
<feature type="region of interest" description="Disordered" evidence="1">
    <location>
        <begin position="1"/>
        <end position="55"/>
    </location>
</feature>
<dbReference type="Pfam" id="PF20414">
    <property type="entry name" value="DUF6698"/>
    <property type="match status" value="1"/>
</dbReference>